<gene>
    <name evidence="2" type="ORF">SPAR_17720</name>
</gene>
<keyword evidence="2" id="KW-0238">DNA-binding</keyword>
<dbReference type="AlphaFoldDB" id="A0A1R1SIJ9"/>
<dbReference type="InterPro" id="IPR010982">
    <property type="entry name" value="Lambda_DNA-bd_dom_sf"/>
</dbReference>
<comment type="caution">
    <text evidence="2">The sequence shown here is derived from an EMBL/GenBank/DDBJ whole genome shotgun (WGS) entry which is preliminary data.</text>
</comment>
<dbReference type="SUPFAM" id="SSF47413">
    <property type="entry name" value="lambda repressor-like DNA-binding domains"/>
    <property type="match status" value="1"/>
</dbReference>
<organism evidence="2 3">
    <name type="scientific">Streptomyces sparsogenes DSM 40356</name>
    <dbReference type="NCBI Taxonomy" id="1331668"/>
    <lineage>
        <taxon>Bacteria</taxon>
        <taxon>Bacillati</taxon>
        <taxon>Actinomycetota</taxon>
        <taxon>Actinomycetes</taxon>
        <taxon>Kitasatosporales</taxon>
        <taxon>Streptomycetaceae</taxon>
        <taxon>Streptomyces</taxon>
    </lineage>
</organism>
<name>A0A1R1SIJ9_9ACTN</name>
<dbReference type="STRING" id="67365.GCA_001704635_04121"/>
<evidence type="ECO:0000313" key="3">
    <source>
        <dbReference type="Proteomes" id="UP000186168"/>
    </source>
</evidence>
<evidence type="ECO:0000259" key="1">
    <source>
        <dbReference type="PROSITE" id="PS50943"/>
    </source>
</evidence>
<accession>A0A1R1SIJ9</accession>
<evidence type="ECO:0000313" key="2">
    <source>
        <dbReference type="EMBL" id="OMI38093.1"/>
    </source>
</evidence>
<dbReference type="InterPro" id="IPR043917">
    <property type="entry name" value="DUF5753"/>
</dbReference>
<dbReference type="Gene3D" id="1.10.260.40">
    <property type="entry name" value="lambda repressor-like DNA-binding domains"/>
    <property type="match status" value="1"/>
</dbReference>
<feature type="domain" description="HTH cro/C1-type" evidence="1">
    <location>
        <begin position="96"/>
        <end position="127"/>
    </location>
</feature>
<proteinExistence type="predicted"/>
<dbReference type="Pfam" id="PF13560">
    <property type="entry name" value="HTH_31"/>
    <property type="match status" value="1"/>
</dbReference>
<dbReference type="Pfam" id="PF19054">
    <property type="entry name" value="DUF5753"/>
    <property type="match status" value="1"/>
</dbReference>
<sequence>MLSDLFAQCHRLLPQFLQGRPVVVALRPLLFVDLSWRICGFACHRSLLSVVFPLLGAPSVVYRRGVFNVPGTEDTLVNLKELNPDASPQAAYGARLRSKREARDWTQDQLGERMGYSGRHVSAVETGCKPPTRRFSRCADTALGLTGTSDSFERAWGELRNGSLLEGFPEYVGYEAQAVEIRVFEVGIIPGLLQTPAYARALADGDVRRGTITPEQADERVAVLAERQAAVVRSRPPTMLVVMDESCIRRPVGGAEVMNEQLQHLVEVAALPNTHLQVAPYGIGERRPFNLPVYLLTMSDWSMMAYAESQAWGYLDRESTYVQATLSAYHQLQAEALSQTESVAMIEQVRKGTP</sequence>
<dbReference type="EMBL" id="ASQP01000248">
    <property type="protein sequence ID" value="OMI38093.1"/>
    <property type="molecule type" value="Genomic_DNA"/>
</dbReference>
<dbReference type="CDD" id="cd00093">
    <property type="entry name" value="HTH_XRE"/>
    <property type="match status" value="1"/>
</dbReference>
<keyword evidence="3" id="KW-1185">Reference proteome</keyword>
<reference evidence="2 3" key="1">
    <citation type="submission" date="2013-05" db="EMBL/GenBank/DDBJ databases">
        <title>Genome sequence of Streptomyces sparsogenes DSM 40356.</title>
        <authorList>
            <person name="Coyne S."/>
            <person name="Seebeck F.P."/>
        </authorList>
    </citation>
    <scope>NUCLEOTIDE SEQUENCE [LARGE SCALE GENOMIC DNA]</scope>
    <source>
        <strain evidence="2 3">DSM 40356</strain>
    </source>
</reference>
<dbReference type="SMART" id="SM00530">
    <property type="entry name" value="HTH_XRE"/>
    <property type="match status" value="1"/>
</dbReference>
<dbReference type="GO" id="GO:0003677">
    <property type="term" value="F:DNA binding"/>
    <property type="evidence" value="ECO:0007669"/>
    <property type="project" value="UniProtKB-KW"/>
</dbReference>
<dbReference type="Proteomes" id="UP000186168">
    <property type="component" value="Unassembled WGS sequence"/>
</dbReference>
<dbReference type="InterPro" id="IPR001387">
    <property type="entry name" value="Cro/C1-type_HTH"/>
</dbReference>
<dbReference type="PROSITE" id="PS50943">
    <property type="entry name" value="HTH_CROC1"/>
    <property type="match status" value="1"/>
</dbReference>
<protein>
    <submittedName>
        <fullName evidence="2">Putative DNA-binding protein</fullName>
    </submittedName>
</protein>